<organism evidence="2 3">
    <name type="scientific">Candidatus Jacksonbacteria bacterium RIFCSPLOWO2_02_FULL_44_20</name>
    <dbReference type="NCBI Taxonomy" id="1798460"/>
    <lineage>
        <taxon>Bacteria</taxon>
        <taxon>Candidatus Jacksoniibacteriota</taxon>
    </lineage>
</organism>
<protein>
    <recommendedName>
        <fullName evidence="4">HTH cro/C1-type domain-containing protein</fullName>
    </recommendedName>
</protein>
<proteinExistence type="predicted"/>
<evidence type="ECO:0000256" key="1">
    <source>
        <dbReference type="SAM" id="Phobius"/>
    </source>
</evidence>
<dbReference type="Pfam" id="PF09136">
    <property type="entry name" value="Glucodextran_B"/>
    <property type="match status" value="1"/>
</dbReference>
<keyword evidence="1" id="KW-1133">Transmembrane helix</keyword>
<keyword evidence="1" id="KW-0472">Membrane</keyword>
<feature type="transmembrane region" description="Helical" evidence="1">
    <location>
        <begin position="117"/>
        <end position="137"/>
    </location>
</feature>
<dbReference type="Proteomes" id="UP000178315">
    <property type="component" value="Unassembled WGS sequence"/>
</dbReference>
<accession>A0A1G2A669</accession>
<evidence type="ECO:0000313" key="3">
    <source>
        <dbReference type="Proteomes" id="UP000178315"/>
    </source>
</evidence>
<evidence type="ECO:0000313" key="2">
    <source>
        <dbReference type="EMBL" id="OGY72393.1"/>
    </source>
</evidence>
<dbReference type="Gene3D" id="2.60.40.10">
    <property type="entry name" value="Immunoglobulins"/>
    <property type="match status" value="1"/>
</dbReference>
<dbReference type="EMBL" id="MHJU01000036">
    <property type="protein sequence ID" value="OGY72393.1"/>
    <property type="molecule type" value="Genomic_DNA"/>
</dbReference>
<dbReference type="InterPro" id="IPR010982">
    <property type="entry name" value="Lambda_DNA-bd_dom_sf"/>
</dbReference>
<dbReference type="PANTHER" id="PTHR34475:SF1">
    <property type="entry name" value="CYTOSKELETON PROTEIN RODZ"/>
    <property type="match status" value="1"/>
</dbReference>
<dbReference type="PANTHER" id="PTHR34475">
    <property type="match status" value="1"/>
</dbReference>
<dbReference type="GO" id="GO:0003677">
    <property type="term" value="F:DNA binding"/>
    <property type="evidence" value="ECO:0007669"/>
    <property type="project" value="InterPro"/>
</dbReference>
<evidence type="ECO:0008006" key="4">
    <source>
        <dbReference type="Google" id="ProtNLM"/>
    </source>
</evidence>
<dbReference type="Gene3D" id="1.10.260.40">
    <property type="entry name" value="lambda repressor-like DNA-binding domains"/>
    <property type="match status" value="1"/>
</dbReference>
<gene>
    <name evidence="2" type="ORF">A3H61_03685</name>
</gene>
<sequence length="234" mass="26802">MKNLKFRKKSLVTQETLGELLVKVRSGKNWSIKKAATETRIALHYLKALEEARYDDIPGEVYIKNFIIAYSKRLGLNQEESLKMYLRERHIMRGKNFHRSLNEIGSQSFLQLLLNPALLKTAAICFVISVMLSYIAVNVYSTVAPPSLIILHPKENMETKMLSLTVAGKSDPEAEVIINSELTIMDKDGMFEETVRLRDGLNLIVILAKRKHGMEKKIIRHILVEQNNLSLMYD</sequence>
<reference evidence="2 3" key="1">
    <citation type="journal article" date="2016" name="Nat. Commun.">
        <title>Thousands of microbial genomes shed light on interconnected biogeochemical processes in an aquifer system.</title>
        <authorList>
            <person name="Anantharaman K."/>
            <person name="Brown C.T."/>
            <person name="Hug L.A."/>
            <person name="Sharon I."/>
            <person name="Castelle C.J."/>
            <person name="Probst A.J."/>
            <person name="Thomas B.C."/>
            <person name="Singh A."/>
            <person name="Wilkins M.J."/>
            <person name="Karaoz U."/>
            <person name="Brodie E.L."/>
            <person name="Williams K.H."/>
            <person name="Hubbard S.S."/>
            <person name="Banfield J.F."/>
        </authorList>
    </citation>
    <scope>NUCLEOTIDE SEQUENCE [LARGE SCALE GENOMIC DNA]</scope>
</reference>
<keyword evidence="1" id="KW-0812">Transmembrane</keyword>
<dbReference type="Pfam" id="PF13413">
    <property type="entry name" value="HTH_25"/>
    <property type="match status" value="1"/>
</dbReference>
<dbReference type="AlphaFoldDB" id="A0A1G2A669"/>
<comment type="caution">
    <text evidence="2">The sequence shown here is derived from an EMBL/GenBank/DDBJ whole genome shotgun (WGS) entry which is preliminary data.</text>
</comment>
<name>A0A1G2A669_9BACT</name>
<dbReference type="InterPro" id="IPR013783">
    <property type="entry name" value="Ig-like_fold"/>
</dbReference>
<dbReference type="InterPro" id="IPR050400">
    <property type="entry name" value="Bact_Cytoskel_RodZ"/>
</dbReference>